<comment type="catalytic activity">
    <reaction evidence="6">
        <text>cytidine(1402) in 16S rRNA + S-adenosyl-L-methionine = N(4)-methylcytidine(1402) in 16S rRNA + S-adenosyl-L-homocysteine + H(+)</text>
        <dbReference type="Rhea" id="RHEA:42928"/>
        <dbReference type="Rhea" id="RHEA-COMP:10286"/>
        <dbReference type="Rhea" id="RHEA-COMP:10287"/>
        <dbReference type="ChEBI" id="CHEBI:15378"/>
        <dbReference type="ChEBI" id="CHEBI:57856"/>
        <dbReference type="ChEBI" id="CHEBI:59789"/>
        <dbReference type="ChEBI" id="CHEBI:74506"/>
        <dbReference type="ChEBI" id="CHEBI:82748"/>
        <dbReference type="EC" id="2.1.1.199"/>
    </reaction>
</comment>
<accession>A0A2N9AJB3</accession>
<feature type="binding site" evidence="6">
    <location>
        <begin position="50"/>
        <end position="52"/>
    </location>
    <ligand>
        <name>S-adenosyl-L-methionine</name>
        <dbReference type="ChEBI" id="CHEBI:59789"/>
    </ligand>
</feature>
<dbReference type="EC" id="2.1.1.199" evidence="6"/>
<dbReference type="AlphaFoldDB" id="A0A2N9AJB3"/>
<evidence type="ECO:0000256" key="1">
    <source>
        <dbReference type="ARBA" id="ARBA00010396"/>
    </source>
</evidence>
<dbReference type="InterPro" id="IPR002903">
    <property type="entry name" value="RsmH"/>
</dbReference>
<evidence type="ECO:0000256" key="3">
    <source>
        <dbReference type="ARBA" id="ARBA00022603"/>
    </source>
</evidence>
<dbReference type="HAMAP" id="MF_01007">
    <property type="entry name" value="16SrRNA_methyltr_H"/>
    <property type="match status" value="1"/>
</dbReference>
<keyword evidence="5 6" id="KW-0949">S-adenosyl-L-methionine</keyword>
<dbReference type="GO" id="GO:0071424">
    <property type="term" value="F:rRNA (cytosine-N4-)-methyltransferase activity"/>
    <property type="evidence" value="ECO:0007669"/>
    <property type="project" value="UniProtKB-UniRule"/>
</dbReference>
<comment type="subcellular location">
    <subcellularLocation>
        <location evidence="6">Cytoplasm</location>
    </subcellularLocation>
</comment>
<evidence type="ECO:0000256" key="6">
    <source>
        <dbReference type="HAMAP-Rule" id="MF_01007"/>
    </source>
</evidence>
<evidence type="ECO:0000313" key="9">
    <source>
        <dbReference type="Proteomes" id="UP000233769"/>
    </source>
</evidence>
<dbReference type="PANTHER" id="PTHR11265">
    <property type="entry name" value="S-ADENOSYL-METHYLTRANSFERASE MRAW"/>
    <property type="match status" value="1"/>
</dbReference>
<feature type="region of interest" description="Disordered" evidence="7">
    <location>
        <begin position="276"/>
        <end position="353"/>
    </location>
</feature>
<evidence type="ECO:0000256" key="2">
    <source>
        <dbReference type="ARBA" id="ARBA00022552"/>
    </source>
</evidence>
<comment type="similarity">
    <text evidence="1 6">Belongs to the methyltransferase superfamily. RsmH family.</text>
</comment>
<keyword evidence="2 6" id="KW-0698">rRNA processing</keyword>
<reference evidence="9" key="1">
    <citation type="submission" date="2017-10" db="EMBL/GenBank/DDBJ databases">
        <authorList>
            <person name="Regsiter A."/>
            <person name="William W."/>
        </authorList>
    </citation>
    <scope>NUCLEOTIDE SEQUENCE [LARGE SCALE GENOMIC DNA]</scope>
</reference>
<dbReference type="NCBIfam" id="TIGR00006">
    <property type="entry name" value="16S rRNA (cytosine(1402)-N(4))-methyltransferase RsmH"/>
    <property type="match status" value="1"/>
</dbReference>
<dbReference type="GO" id="GO:0070475">
    <property type="term" value="P:rRNA base methylation"/>
    <property type="evidence" value="ECO:0007669"/>
    <property type="project" value="UniProtKB-UniRule"/>
</dbReference>
<dbReference type="EMBL" id="LT962688">
    <property type="protein sequence ID" value="SOR27260.1"/>
    <property type="molecule type" value="Genomic_DNA"/>
</dbReference>
<gene>
    <name evidence="8" type="primary">mraW</name>
    <name evidence="6" type="synonym">rsmH</name>
    <name evidence="8" type="ORF">TK0001_0658</name>
</gene>
<keyword evidence="6" id="KW-0963">Cytoplasm</keyword>
<dbReference type="Gene3D" id="3.40.50.150">
    <property type="entry name" value="Vaccinia Virus protein VP39"/>
    <property type="match status" value="1"/>
</dbReference>
<protein>
    <recommendedName>
        <fullName evidence="6">Ribosomal RNA small subunit methyltransferase H</fullName>
        <ecNumber evidence="6">2.1.1.199</ecNumber>
    </recommendedName>
    <alternativeName>
        <fullName evidence="6">16S rRNA m(4)C1402 methyltransferase</fullName>
    </alternativeName>
    <alternativeName>
        <fullName evidence="6">rRNA (cytosine-N(4)-)-methyltransferase RsmH</fullName>
    </alternativeName>
</protein>
<dbReference type="SUPFAM" id="SSF81799">
    <property type="entry name" value="Putative methyltransferase TM0872, insert domain"/>
    <property type="match status" value="1"/>
</dbReference>
<dbReference type="PIRSF" id="PIRSF004486">
    <property type="entry name" value="MraW"/>
    <property type="match status" value="1"/>
</dbReference>
<dbReference type="InterPro" id="IPR029063">
    <property type="entry name" value="SAM-dependent_MTases_sf"/>
</dbReference>
<dbReference type="Proteomes" id="UP000233769">
    <property type="component" value="Chromosome tk0001"/>
</dbReference>
<dbReference type="Pfam" id="PF01795">
    <property type="entry name" value="Methyltransf_5"/>
    <property type="match status" value="1"/>
</dbReference>
<keyword evidence="4 6" id="KW-0808">Transferase</keyword>
<organism evidence="8 9">
    <name type="scientific">Methylorubrum extorquens</name>
    <name type="common">Methylobacterium dichloromethanicum</name>
    <name type="synonym">Methylobacterium extorquens</name>
    <dbReference type="NCBI Taxonomy" id="408"/>
    <lineage>
        <taxon>Bacteria</taxon>
        <taxon>Pseudomonadati</taxon>
        <taxon>Pseudomonadota</taxon>
        <taxon>Alphaproteobacteria</taxon>
        <taxon>Hyphomicrobiales</taxon>
        <taxon>Methylobacteriaceae</taxon>
        <taxon>Methylorubrum</taxon>
    </lineage>
</organism>
<feature type="binding site" evidence="6">
    <location>
        <position position="96"/>
    </location>
    <ligand>
        <name>S-adenosyl-L-methionine</name>
        <dbReference type="ChEBI" id="CHEBI:59789"/>
    </ligand>
</feature>
<evidence type="ECO:0000313" key="8">
    <source>
        <dbReference type="EMBL" id="SOR27260.1"/>
    </source>
</evidence>
<dbReference type="Gene3D" id="1.10.150.170">
    <property type="entry name" value="Putative methyltransferase TM0872, insert domain"/>
    <property type="match status" value="1"/>
</dbReference>
<dbReference type="PANTHER" id="PTHR11265:SF0">
    <property type="entry name" value="12S RRNA N4-METHYLCYTIDINE METHYLTRANSFERASE"/>
    <property type="match status" value="1"/>
</dbReference>
<evidence type="ECO:0000256" key="5">
    <source>
        <dbReference type="ARBA" id="ARBA00022691"/>
    </source>
</evidence>
<comment type="function">
    <text evidence="6">Specifically methylates the N4 position of cytidine in position 1402 (C1402) of 16S rRNA.</text>
</comment>
<dbReference type="InterPro" id="IPR023397">
    <property type="entry name" value="SAM-dep_MeTrfase_MraW_recog"/>
</dbReference>
<evidence type="ECO:0000256" key="7">
    <source>
        <dbReference type="SAM" id="MobiDB-lite"/>
    </source>
</evidence>
<dbReference type="SUPFAM" id="SSF53335">
    <property type="entry name" value="S-adenosyl-L-methionine-dependent methyltransferases"/>
    <property type="match status" value="1"/>
</dbReference>
<feature type="binding site" evidence="6">
    <location>
        <position position="117"/>
    </location>
    <ligand>
        <name>S-adenosyl-L-methionine</name>
        <dbReference type="ChEBI" id="CHEBI:59789"/>
    </ligand>
</feature>
<evidence type="ECO:0000256" key="4">
    <source>
        <dbReference type="ARBA" id="ARBA00022679"/>
    </source>
</evidence>
<name>A0A2N9AJB3_METEX</name>
<dbReference type="GO" id="GO:0005737">
    <property type="term" value="C:cytoplasm"/>
    <property type="evidence" value="ECO:0007669"/>
    <property type="project" value="UniProtKB-SubCell"/>
</dbReference>
<feature type="binding site" evidence="6">
    <location>
        <position position="124"/>
    </location>
    <ligand>
        <name>S-adenosyl-L-methionine</name>
        <dbReference type="ChEBI" id="CHEBI:59789"/>
    </ligand>
</feature>
<feature type="binding site" evidence="6">
    <location>
        <position position="69"/>
    </location>
    <ligand>
        <name>S-adenosyl-L-methionine</name>
        <dbReference type="ChEBI" id="CHEBI:59789"/>
    </ligand>
</feature>
<proteinExistence type="inferred from homology"/>
<sequence length="353" mass="37688">MPMSRAPRTARAELPKGEQARHVPVLLAEVLAALSLDRPGLAVDGTFGAGGYTRALLEAGPEVRVIAIDRDPTAIRGGADLVKASGGRLRLVQGRFGDLDTLIADQDEAQADWVVLDIGVSSMQIDEAQRGFSFRQDGPLDMRMGGEGPSAADLVNGEEETTLADILYHFGEERRSRAVARAIVEARRRGPIETTAQLADLVAGVVRPEPGSPIHPATRSFQGLRIAVNDELGELVRGLHAAERVLKPGGRLAVVTFHSLEDRIVKQFFSARSGRAAQASRHVPGVERPAPKSFKLVTKGPVLPSEAETDVNPRSRSAKLRAGERTDAPAPPPLSAIETLASLPAPQGRGPRR</sequence>
<keyword evidence="3 6" id="KW-0489">Methyltransferase</keyword>